<evidence type="ECO:0000313" key="5">
    <source>
        <dbReference type="Proteomes" id="UP000179840"/>
    </source>
</evidence>
<protein>
    <recommendedName>
        <fullName evidence="3">Bacteriophage tail tape measure N-terminal domain-containing protein</fullName>
    </recommendedName>
</protein>
<name>A0A1S1U8T8_9BURK</name>
<feature type="coiled-coil region" evidence="1">
    <location>
        <begin position="704"/>
        <end position="731"/>
    </location>
</feature>
<sequence>MPDIAELGLSIDTRQLEQGAQAMDRLGTASESVEKKVGSATTAVEKLGKASADAKGKTAEGAAAVDAVGEAGARVVQKVEAATTSIDAMGASATRIRTVFLGGSNTLDGFMGASMGVWRSSEAAAAGIDSLGNATERTWKKQADYNGAMADTTRIMRQAADAARTLEESNHRMLMQLQREIDTFGMARGELERYRAAELGLGSAAQTKAAALGNSIDAMHREERAARDAAGAQDRAAAAGDRFIKSLQDQVATLGMTTQQLQTYRAAQLGVSDAASPLINKLAEAGAGAKSAGGHMEGLSFQSASAKRELLVLAHELSQGQFQRFGGSMLVLGEQTGAASLLFSAAGLAVLGLAAAIATVGYAMVKGAGEQRQMNNALISTNNYAGVTSDRLNEMAHAATEAGGSIREAKKVVTELAGTGKFTGDQIAYISDAIIALKHAGSSTIKKTIAEFESLAVQMTGNGARSTEAITRAALKLDDTYHFLTIEVFAHIRALEKEGEQKAASAVATEEFAKATKDGAEKMAKNLGSVATAWHAVTEAIGEAMSAMGDFAKKGSLAKDVDNYSFRLGHFDQQLKESNVRLGRAPDDISPEMNATRTKIVLGLTAAVEKLNIADAQAIAQGDEQQKKSALMHDMQRMLAADDKRKEESLGRLNVELEKNRRTQQGLIDLKSEDPLIQAMITPEAIEARRLATIKEFSKKPAGVRADQVENTQLADQIKQYEKEAATAKAHYDALGKLDDMYLRGGELSVQQAYENKRSYATKTYEAQIDTYDLELDALTSHNSRTNGEAAKHEKQINEILGKRDAAEKAFFDESFRRDEEERLRQAAIATAASDAANKEIAAINAQVAAVEEQIRTYGLLPAQKTALAVADLEEQKAALASFEGNEKVIDGINRKIEAMKRLGIVQGRASTQEQGGDVAKAKELLDILTAVDTATKSAAQGMTASFGAVGTAIGGLTTALSGYAVQQQAIAAQLAAATKDAYGDPTKVAKAQAAAAQQGAQAQIKSYGDMASSAKGFFKENTAGYRAMEGAEKAYRAVEMAMAIESMVKKLFAVSAVTTATVGGEVAKAAAVQAGVATQLAADTVKGTSAAAVAVATQAQGDPYSAWIRMAAMAAAMAALGFAVSGGGGSDTTAKDRQAATGTGSILGDSSAKSESIAHSLAIMEKNSGLGLAHTISMDSSLKQMVAGIGNLSSLLARSGVTAAGGGAAAGVQTGTTTLGGSLGMAAGTLAGGVGGAALGTYLGMGMAAIGGPLGLAVGAMLGSVLGGVVSKLFNTSTSIKDQGITGKAMSLGNVDALGFTAQAYADVNTKKKAFGISYSSKDSTKTAALSDEMNDQFSMIITSMGDTIRSAADVLGLGGAAFNAHLNSFVVDLGKISLKDLSGEEQQKALETAFSKMGDDMAKFGVAGLAQYQAVGEGYLETLVRVTNDYMQVSDVLAVLGKSFNTTGLGAVALSESLIAAAGGLDKLTSGTGFFVENFLSEAERMAPITKSVNDAMGKLGVSGVTTVDQFKALVLAQDLSTAAGQAMYAQLIAIAEPFKKAADYAAELAAATGEYAAVLKTANEIASEHRDLQQQLNELTKSETELLAIQRSSIAAVNRALFDQVQAAKAVVSAKDALGKAYDREAAAAQTALDKSKSWVSTLNGLNASMALGSQSILTPEQKYAEARAQFEKTLAAANAGDTAAQSGLSAAEQAFLTASQVVNASDARYAADYARVVAANNEALKWASAQVDVQQASLDALKAQVSGLITINDSVLTVAQAIANLQAAMGTATGLGVKFDGSHSGGLANVPFDGYAAELHRGEVVVDAQAASAMRRYFGGAPSQGGGNTDALVAEIKGLREEVKGLRADQQAQTGATIQATVESNDKAAKTVVAGVDKSAKASVWAQQVGHSA</sequence>
<feature type="domain" description="Bacteriophage tail tape measure N-terminal" evidence="3">
    <location>
        <begin position="289"/>
        <end position="493"/>
    </location>
</feature>
<evidence type="ECO:0000256" key="1">
    <source>
        <dbReference type="SAM" id="Coils"/>
    </source>
</evidence>
<gene>
    <name evidence="4" type="ORF">AKG95_15405</name>
</gene>
<proteinExistence type="predicted"/>
<evidence type="ECO:0000313" key="4">
    <source>
        <dbReference type="EMBL" id="OHV96194.1"/>
    </source>
</evidence>
<dbReference type="InterPro" id="IPR009628">
    <property type="entry name" value="Phage_tape_measure_N"/>
</dbReference>
<feature type="region of interest" description="Disordered" evidence="2">
    <location>
        <begin position="1132"/>
        <end position="1151"/>
    </location>
</feature>
<evidence type="ECO:0000256" key="2">
    <source>
        <dbReference type="SAM" id="MobiDB-lite"/>
    </source>
</evidence>
<dbReference type="EMBL" id="LFKP01000008">
    <property type="protein sequence ID" value="OHV96194.1"/>
    <property type="molecule type" value="Genomic_DNA"/>
</dbReference>
<accession>A0A1S1U8T8</accession>
<organism evidence="4 5">
    <name type="scientific">Janthinobacterium lividum</name>
    <dbReference type="NCBI Taxonomy" id="29581"/>
    <lineage>
        <taxon>Bacteria</taxon>
        <taxon>Pseudomonadati</taxon>
        <taxon>Pseudomonadota</taxon>
        <taxon>Betaproteobacteria</taxon>
        <taxon>Burkholderiales</taxon>
        <taxon>Oxalobacteraceae</taxon>
        <taxon>Janthinobacterium</taxon>
    </lineage>
</organism>
<keyword evidence="1" id="KW-0175">Coiled coil</keyword>
<comment type="caution">
    <text evidence="4">The sequence shown here is derived from an EMBL/GenBank/DDBJ whole genome shotgun (WGS) entry which is preliminary data.</text>
</comment>
<dbReference type="RefSeq" id="WP_071077680.1">
    <property type="nucleotide sequence ID" value="NZ_LFKP01000008.1"/>
</dbReference>
<evidence type="ECO:0000259" key="3">
    <source>
        <dbReference type="Pfam" id="PF06791"/>
    </source>
</evidence>
<reference evidence="4 5" key="1">
    <citation type="submission" date="2015-06" db="EMBL/GenBank/DDBJ databases">
        <title>Draft genome sequencing of a biphenyl-degrading bacterium, Janthinobacterium lividum MEG1.</title>
        <authorList>
            <person name="Shimodaira J."/>
            <person name="Hatta T."/>
        </authorList>
    </citation>
    <scope>NUCLEOTIDE SEQUENCE [LARGE SCALE GENOMIC DNA]</scope>
    <source>
        <strain evidence="4 5">MEG1</strain>
    </source>
</reference>
<dbReference type="Pfam" id="PF06791">
    <property type="entry name" value="TMP_2"/>
    <property type="match status" value="1"/>
</dbReference>
<dbReference type="Proteomes" id="UP000179840">
    <property type="component" value="Unassembled WGS sequence"/>
</dbReference>